<feature type="compositionally biased region" description="Gly residues" evidence="1">
    <location>
        <begin position="163"/>
        <end position="172"/>
    </location>
</feature>
<evidence type="ECO:0000313" key="3">
    <source>
        <dbReference type="Proteomes" id="UP000645828"/>
    </source>
</evidence>
<accession>A0A811YLT6</accession>
<dbReference type="EMBL" id="CAJHUB010000681">
    <property type="protein sequence ID" value="CAD7678406.1"/>
    <property type="molecule type" value="Genomic_DNA"/>
</dbReference>
<keyword evidence="3" id="KW-1185">Reference proteome</keyword>
<dbReference type="Proteomes" id="UP000645828">
    <property type="component" value="Unassembled WGS sequence"/>
</dbReference>
<name>A0A811YLT6_NYCPR</name>
<proteinExistence type="predicted"/>
<reference evidence="2" key="1">
    <citation type="submission" date="2020-12" db="EMBL/GenBank/DDBJ databases">
        <authorList>
            <consortium name="Molecular Ecology Group"/>
        </authorList>
    </citation>
    <scope>NUCLEOTIDE SEQUENCE</scope>
    <source>
        <strain evidence="2">TBG_1078</strain>
    </source>
</reference>
<feature type="region of interest" description="Disordered" evidence="1">
    <location>
        <begin position="331"/>
        <end position="440"/>
    </location>
</feature>
<dbReference type="AlphaFoldDB" id="A0A811YLT6"/>
<sequence length="515" mass="54019">MYLINAYLGHRCLRAEGAVEFTLSSPPCRREHSPHKRRENESSGPRRGSSGGGGGGGGGGRGSGSSSETPAQTTDRHTGKSAAQTKRQGAAGAGREQRRGSAGPRGGSSAEEAAARGAGLALARGCTRPRSTPPLGQRPLARHKQRQTASTSAPRTHHWELRNGGGRGGEAGGRARRSQSPPPASFEPARKTAEGVGRGGEGEERETGGWGGRRRSPPRASGACARPQPIGAQREDAGAGALGRRALDRGRAPPLLPQSPNKTRTRARAPEGPGGGAPPPGTRAPRPLHSGSGVGAPGERPWPLAFGAQRARTRSPPACSVLRYLCTPPFLAPAFRTASRRRSRCRSSSPPPLSSRPSRRALPPRPPARGPARTRTRTRPAGPAPARDRARAPSRREPRERARLGSPAGRAGTREGAAGREDARPVSPPSLAAQPRRGRPGAARWLGCGCAFLRRAPSRSVCSRCRPARSLVVAGPPGISRGSVQPPRRNKLPLFDDRAKLEQPDSGKFGTSRSY</sequence>
<evidence type="ECO:0000256" key="1">
    <source>
        <dbReference type="SAM" id="MobiDB-lite"/>
    </source>
</evidence>
<comment type="caution">
    <text evidence="2">The sequence shown here is derived from an EMBL/GenBank/DDBJ whole genome shotgun (WGS) entry which is preliminary data.</text>
</comment>
<gene>
    <name evidence="2" type="ORF">NYPRO_LOCUS11204</name>
</gene>
<feature type="region of interest" description="Disordered" evidence="1">
    <location>
        <begin position="473"/>
        <end position="515"/>
    </location>
</feature>
<feature type="compositionally biased region" description="Basic and acidic residues" evidence="1">
    <location>
        <begin position="386"/>
        <end position="403"/>
    </location>
</feature>
<feature type="compositionally biased region" description="Gly residues" evidence="1">
    <location>
        <begin position="49"/>
        <end position="63"/>
    </location>
</feature>
<feature type="region of interest" description="Disordered" evidence="1">
    <location>
        <begin position="24"/>
        <end position="316"/>
    </location>
</feature>
<feature type="compositionally biased region" description="Low complexity" evidence="1">
    <location>
        <begin position="107"/>
        <end position="125"/>
    </location>
</feature>
<organism evidence="2 3">
    <name type="scientific">Nyctereutes procyonoides</name>
    <name type="common">Raccoon dog</name>
    <name type="synonym">Canis procyonoides</name>
    <dbReference type="NCBI Taxonomy" id="34880"/>
    <lineage>
        <taxon>Eukaryota</taxon>
        <taxon>Metazoa</taxon>
        <taxon>Chordata</taxon>
        <taxon>Craniata</taxon>
        <taxon>Vertebrata</taxon>
        <taxon>Euteleostomi</taxon>
        <taxon>Mammalia</taxon>
        <taxon>Eutheria</taxon>
        <taxon>Laurasiatheria</taxon>
        <taxon>Carnivora</taxon>
        <taxon>Caniformia</taxon>
        <taxon>Canidae</taxon>
        <taxon>Nyctereutes</taxon>
    </lineage>
</organism>
<protein>
    <submittedName>
        <fullName evidence="2">(raccoon dog) hypothetical protein</fullName>
    </submittedName>
</protein>
<feature type="compositionally biased region" description="Low complexity" evidence="1">
    <location>
        <begin position="218"/>
        <end position="227"/>
    </location>
</feature>
<evidence type="ECO:0000313" key="2">
    <source>
        <dbReference type="EMBL" id="CAD7678406.1"/>
    </source>
</evidence>
<feature type="compositionally biased region" description="Basic and acidic residues" evidence="1">
    <location>
        <begin position="494"/>
        <end position="505"/>
    </location>
</feature>